<name>A0A3P7L885_STRVU</name>
<feature type="domain" description="Peptidase A1" evidence="2">
    <location>
        <begin position="1"/>
        <end position="79"/>
    </location>
</feature>
<dbReference type="PANTHER" id="PTHR47966:SF45">
    <property type="entry name" value="PEPTIDASE A1 DOMAIN-CONTAINING PROTEIN"/>
    <property type="match status" value="1"/>
</dbReference>
<dbReference type="InterPro" id="IPR021109">
    <property type="entry name" value="Peptidase_aspartic_dom_sf"/>
</dbReference>
<dbReference type="SUPFAM" id="SSF50630">
    <property type="entry name" value="Acid proteases"/>
    <property type="match status" value="1"/>
</dbReference>
<dbReference type="PROSITE" id="PS51767">
    <property type="entry name" value="PEPTIDASE_A1"/>
    <property type="match status" value="1"/>
</dbReference>
<proteinExistence type="inferred from homology"/>
<evidence type="ECO:0000313" key="3">
    <source>
        <dbReference type="EMBL" id="VDM75562.1"/>
    </source>
</evidence>
<dbReference type="PANTHER" id="PTHR47966">
    <property type="entry name" value="BETA-SITE APP-CLEAVING ENZYME, ISOFORM A-RELATED"/>
    <property type="match status" value="1"/>
</dbReference>
<protein>
    <recommendedName>
        <fullName evidence="2">Peptidase A1 domain-containing protein</fullName>
    </recommendedName>
</protein>
<dbReference type="Pfam" id="PF00026">
    <property type="entry name" value="Asp"/>
    <property type="match status" value="1"/>
</dbReference>
<dbReference type="GO" id="GO:0005764">
    <property type="term" value="C:lysosome"/>
    <property type="evidence" value="ECO:0007669"/>
    <property type="project" value="TreeGrafter"/>
</dbReference>
<keyword evidence="4" id="KW-1185">Reference proteome</keyword>
<evidence type="ECO:0000313" key="4">
    <source>
        <dbReference type="Proteomes" id="UP000270094"/>
    </source>
</evidence>
<dbReference type="GO" id="GO:0006508">
    <property type="term" value="P:proteolysis"/>
    <property type="evidence" value="ECO:0007669"/>
    <property type="project" value="InterPro"/>
</dbReference>
<dbReference type="InterPro" id="IPR001461">
    <property type="entry name" value="Aspartic_peptidase_A1"/>
</dbReference>
<evidence type="ECO:0000256" key="1">
    <source>
        <dbReference type="ARBA" id="ARBA00007447"/>
    </source>
</evidence>
<evidence type="ECO:0000259" key="2">
    <source>
        <dbReference type="PROSITE" id="PS51767"/>
    </source>
</evidence>
<dbReference type="EMBL" id="UYYB01095510">
    <property type="protein sequence ID" value="VDM75562.1"/>
    <property type="molecule type" value="Genomic_DNA"/>
</dbReference>
<organism evidence="3 4">
    <name type="scientific">Strongylus vulgaris</name>
    <name type="common">Blood worm</name>
    <dbReference type="NCBI Taxonomy" id="40348"/>
    <lineage>
        <taxon>Eukaryota</taxon>
        <taxon>Metazoa</taxon>
        <taxon>Ecdysozoa</taxon>
        <taxon>Nematoda</taxon>
        <taxon>Chromadorea</taxon>
        <taxon>Rhabditida</taxon>
        <taxon>Rhabditina</taxon>
        <taxon>Rhabditomorpha</taxon>
        <taxon>Strongyloidea</taxon>
        <taxon>Strongylidae</taxon>
        <taxon>Strongylus</taxon>
    </lineage>
</organism>
<dbReference type="AlphaFoldDB" id="A0A3P7L885"/>
<dbReference type="Proteomes" id="UP000270094">
    <property type="component" value="Unassembled WGS sequence"/>
</dbReference>
<dbReference type="InterPro" id="IPR033121">
    <property type="entry name" value="PEPTIDASE_A1"/>
</dbReference>
<dbReference type="Gene3D" id="2.40.70.10">
    <property type="entry name" value="Acid Proteases"/>
    <property type="match status" value="1"/>
</dbReference>
<accession>A0A3P7L885</accession>
<sequence>MLFFIDCEASDADIGVVIGGKKYTMTAKNLIFPLEEDLCVLAFQSRLFPTMGPQWILGSPFLREYCNIHDFGKNQIGFAKVK</sequence>
<reference evidence="3 4" key="1">
    <citation type="submission" date="2018-11" db="EMBL/GenBank/DDBJ databases">
        <authorList>
            <consortium name="Pathogen Informatics"/>
        </authorList>
    </citation>
    <scope>NUCLEOTIDE SEQUENCE [LARGE SCALE GENOMIC DNA]</scope>
</reference>
<dbReference type="GO" id="GO:0004190">
    <property type="term" value="F:aspartic-type endopeptidase activity"/>
    <property type="evidence" value="ECO:0007669"/>
    <property type="project" value="InterPro"/>
</dbReference>
<comment type="similarity">
    <text evidence="1">Belongs to the peptidase A1 family.</text>
</comment>
<gene>
    <name evidence="3" type="ORF">SVUK_LOCUS10560</name>
</gene>
<dbReference type="OrthoDB" id="5790032at2759"/>